<evidence type="ECO:0000313" key="9">
    <source>
        <dbReference type="Proteomes" id="UP000176377"/>
    </source>
</evidence>
<feature type="transmembrane region" description="Helical" evidence="7">
    <location>
        <begin position="76"/>
        <end position="95"/>
    </location>
</feature>
<feature type="transmembrane region" description="Helical" evidence="7">
    <location>
        <begin position="135"/>
        <end position="153"/>
    </location>
</feature>
<keyword evidence="4" id="KW-0378">Hydrolase</keyword>
<protein>
    <recommendedName>
        <fullName evidence="10">Peptidase M50 domain-containing protein</fullName>
    </recommendedName>
</protein>
<dbReference type="AlphaFoldDB" id="A0A1F6DBB0"/>
<feature type="transmembrane region" description="Helical" evidence="7">
    <location>
        <begin position="214"/>
        <end position="232"/>
    </location>
</feature>
<dbReference type="PANTHER" id="PTHR39188:SF3">
    <property type="entry name" value="STAGE IV SPORULATION PROTEIN FB"/>
    <property type="match status" value="1"/>
</dbReference>
<comment type="cofactor">
    <cofactor evidence="1">
        <name>Zn(2+)</name>
        <dbReference type="ChEBI" id="CHEBI:29105"/>
    </cofactor>
</comment>
<evidence type="ECO:0000256" key="2">
    <source>
        <dbReference type="ARBA" id="ARBA00007931"/>
    </source>
</evidence>
<name>A0A1F6DBB0_9BACT</name>
<feature type="transmembrane region" description="Helical" evidence="7">
    <location>
        <begin position="173"/>
        <end position="202"/>
    </location>
</feature>
<evidence type="ECO:0000256" key="3">
    <source>
        <dbReference type="ARBA" id="ARBA00022670"/>
    </source>
</evidence>
<keyword evidence="7" id="KW-1133">Transmembrane helix</keyword>
<comment type="similarity">
    <text evidence="2">Belongs to the peptidase M50B family.</text>
</comment>
<organism evidence="8 9">
    <name type="scientific">Candidatus Kaiserbacteria bacterium RIFCSPHIGHO2_01_FULL_56_24</name>
    <dbReference type="NCBI Taxonomy" id="1798487"/>
    <lineage>
        <taxon>Bacteria</taxon>
        <taxon>Candidatus Kaiseribacteriota</taxon>
    </lineage>
</organism>
<sequence>MPQKASWGKIAMISLLILGKSAKLVKAVKIAKPAITFASMALSAFAYAFWLGPWFAIGLIAMLFIHEMGHVLALRFKGYAAPVMVFIPFLGAAIFAPKFQDRDNEAYVGYGGPLLGSIGAVMLFGVWFFLPADSVAAHLVLITSYAAVFLNLFNMMPVSPLDGGRITQAAGQWFQYVGVAALAIFSFFFREPVILFIWILVISELNFIKPKLKAIMAVLCAIGMTTLMYLGYSHQPWWVDAFDVFVATFLTFVMVTAVWIGNDEIFSKDNRPGLPVQRRIWWFLLYTGLTTALVLLLVYQSSLLPQVPVQ</sequence>
<feature type="transmembrane region" description="Helical" evidence="7">
    <location>
        <begin position="37"/>
        <end position="64"/>
    </location>
</feature>
<evidence type="ECO:0000256" key="4">
    <source>
        <dbReference type="ARBA" id="ARBA00022801"/>
    </source>
</evidence>
<comment type="caution">
    <text evidence="8">The sequence shown here is derived from an EMBL/GenBank/DDBJ whole genome shotgun (WGS) entry which is preliminary data.</text>
</comment>
<proteinExistence type="inferred from homology"/>
<keyword evidence="3" id="KW-0645">Protease</keyword>
<dbReference type="GO" id="GO:0008237">
    <property type="term" value="F:metallopeptidase activity"/>
    <property type="evidence" value="ECO:0007669"/>
    <property type="project" value="UniProtKB-KW"/>
</dbReference>
<dbReference type="PANTHER" id="PTHR39188">
    <property type="entry name" value="MEMBRANE-ASSOCIATED ZINC METALLOPROTEASE M50B"/>
    <property type="match status" value="1"/>
</dbReference>
<feature type="transmembrane region" description="Helical" evidence="7">
    <location>
        <begin position="107"/>
        <end position="130"/>
    </location>
</feature>
<dbReference type="Proteomes" id="UP000176377">
    <property type="component" value="Unassembled WGS sequence"/>
</dbReference>
<gene>
    <name evidence="8" type="ORF">A2765_02815</name>
</gene>
<keyword evidence="7" id="KW-0472">Membrane</keyword>
<evidence type="ECO:0000313" key="8">
    <source>
        <dbReference type="EMBL" id="OGG58630.1"/>
    </source>
</evidence>
<accession>A0A1F6DBB0</accession>
<evidence type="ECO:0000256" key="1">
    <source>
        <dbReference type="ARBA" id="ARBA00001947"/>
    </source>
</evidence>
<evidence type="ECO:0008006" key="10">
    <source>
        <dbReference type="Google" id="ProtNLM"/>
    </source>
</evidence>
<evidence type="ECO:0000256" key="5">
    <source>
        <dbReference type="ARBA" id="ARBA00022833"/>
    </source>
</evidence>
<reference evidence="8 9" key="1">
    <citation type="journal article" date="2016" name="Nat. Commun.">
        <title>Thousands of microbial genomes shed light on interconnected biogeochemical processes in an aquifer system.</title>
        <authorList>
            <person name="Anantharaman K."/>
            <person name="Brown C.T."/>
            <person name="Hug L.A."/>
            <person name="Sharon I."/>
            <person name="Castelle C.J."/>
            <person name="Probst A.J."/>
            <person name="Thomas B.C."/>
            <person name="Singh A."/>
            <person name="Wilkins M.J."/>
            <person name="Karaoz U."/>
            <person name="Brodie E.L."/>
            <person name="Williams K.H."/>
            <person name="Hubbard S.S."/>
            <person name="Banfield J.F."/>
        </authorList>
    </citation>
    <scope>NUCLEOTIDE SEQUENCE [LARGE SCALE GENOMIC DNA]</scope>
</reference>
<keyword evidence="6" id="KW-0482">Metalloprotease</keyword>
<dbReference type="EMBL" id="MFLA01000032">
    <property type="protein sequence ID" value="OGG58630.1"/>
    <property type="molecule type" value="Genomic_DNA"/>
</dbReference>
<dbReference type="GO" id="GO:0006508">
    <property type="term" value="P:proteolysis"/>
    <property type="evidence" value="ECO:0007669"/>
    <property type="project" value="UniProtKB-KW"/>
</dbReference>
<keyword evidence="7" id="KW-0812">Transmembrane</keyword>
<feature type="transmembrane region" description="Helical" evidence="7">
    <location>
        <begin position="280"/>
        <end position="299"/>
    </location>
</feature>
<evidence type="ECO:0000256" key="6">
    <source>
        <dbReference type="ARBA" id="ARBA00023049"/>
    </source>
</evidence>
<evidence type="ECO:0000256" key="7">
    <source>
        <dbReference type="SAM" id="Phobius"/>
    </source>
</evidence>
<keyword evidence="5" id="KW-0862">Zinc</keyword>
<feature type="transmembrane region" description="Helical" evidence="7">
    <location>
        <begin position="238"/>
        <end position="260"/>
    </location>
</feature>